<dbReference type="AlphaFoldDB" id="A0A1W6ZJY8"/>
<accession>A0A1W6ZJY8</accession>
<dbReference type="EMBL" id="CP021112">
    <property type="protein sequence ID" value="ARP97642.1"/>
    <property type="molecule type" value="Genomic_DNA"/>
</dbReference>
<protein>
    <submittedName>
        <fullName evidence="2">Uncharacterized protein</fullName>
    </submittedName>
</protein>
<evidence type="ECO:0000313" key="3">
    <source>
        <dbReference type="Proteomes" id="UP000194137"/>
    </source>
</evidence>
<gene>
    <name evidence="2" type="ORF">CAK95_00045</name>
</gene>
<dbReference type="RefSeq" id="WP_086085961.1">
    <property type="nucleotide sequence ID" value="NZ_CP021112.1"/>
</dbReference>
<evidence type="ECO:0000256" key="1">
    <source>
        <dbReference type="SAM" id="MobiDB-lite"/>
    </source>
</evidence>
<dbReference type="KEGG" id="psin:CAK95_00045"/>
<feature type="region of interest" description="Disordered" evidence="1">
    <location>
        <begin position="1"/>
        <end position="26"/>
    </location>
</feature>
<dbReference type="Proteomes" id="UP000194137">
    <property type="component" value="Chromosome"/>
</dbReference>
<organism evidence="2 3">
    <name type="scientific">Pseudorhodoplanes sinuspersici</name>
    <dbReference type="NCBI Taxonomy" id="1235591"/>
    <lineage>
        <taxon>Bacteria</taxon>
        <taxon>Pseudomonadati</taxon>
        <taxon>Pseudomonadota</taxon>
        <taxon>Alphaproteobacteria</taxon>
        <taxon>Hyphomicrobiales</taxon>
        <taxon>Pseudorhodoplanes</taxon>
    </lineage>
</organism>
<keyword evidence="3" id="KW-1185">Reference proteome</keyword>
<proteinExistence type="predicted"/>
<reference evidence="2 3" key="1">
    <citation type="submission" date="2017-05" db="EMBL/GenBank/DDBJ databases">
        <title>Full genome sequence of Pseudorhodoplanes sinuspersici.</title>
        <authorList>
            <person name="Dastgheib S.M.M."/>
            <person name="Shavandi M."/>
            <person name="Tirandaz H."/>
        </authorList>
    </citation>
    <scope>NUCLEOTIDE SEQUENCE [LARGE SCALE GENOMIC DNA]</scope>
    <source>
        <strain evidence="2 3">RIPI110</strain>
    </source>
</reference>
<sequence>MADWPFATAAPAFGPKSRKPMRCDCSPDKSGERLNALVDLNLEFGVMKKRQTRTRWSGSGRDPLVN</sequence>
<name>A0A1W6ZJY8_9HYPH</name>
<evidence type="ECO:0000313" key="2">
    <source>
        <dbReference type="EMBL" id="ARP97642.1"/>
    </source>
</evidence>
<dbReference type="STRING" id="1235591.CAK95_00045"/>